<comment type="caution">
    <text evidence="1">The sequence shown here is derived from an EMBL/GenBank/DDBJ whole genome shotgun (WGS) entry which is preliminary data.</text>
</comment>
<gene>
    <name evidence="1" type="ORF">OBE_10444</name>
</gene>
<accession>K1TEK7</accession>
<feature type="non-terminal residue" evidence="1">
    <location>
        <position position="167"/>
    </location>
</feature>
<protein>
    <submittedName>
        <fullName evidence="1">Uncharacterized protein</fullName>
    </submittedName>
</protein>
<dbReference type="AlphaFoldDB" id="K1TEK7"/>
<organism evidence="1">
    <name type="scientific">human gut metagenome</name>
    <dbReference type="NCBI Taxonomy" id="408170"/>
    <lineage>
        <taxon>unclassified sequences</taxon>
        <taxon>metagenomes</taxon>
        <taxon>organismal metagenomes</taxon>
    </lineage>
</organism>
<reference evidence="1" key="1">
    <citation type="journal article" date="2013" name="Environ. Microbiol.">
        <title>Microbiota from the distal guts of lean and obese adolescents exhibit partial functional redundancy besides clear differences in community structure.</title>
        <authorList>
            <person name="Ferrer M."/>
            <person name="Ruiz A."/>
            <person name="Lanza F."/>
            <person name="Haange S.B."/>
            <person name="Oberbach A."/>
            <person name="Till H."/>
            <person name="Bargiela R."/>
            <person name="Campoy C."/>
            <person name="Segura M.T."/>
            <person name="Richter M."/>
            <person name="von Bergen M."/>
            <person name="Seifert J."/>
            <person name="Suarez A."/>
        </authorList>
    </citation>
    <scope>NUCLEOTIDE SEQUENCE</scope>
</reference>
<sequence length="167" mass="19073">MIVLNRSETSVGEIAMEEVEAALATAPNNSLLGSSTIRYPFPFGLWIYNGFQKYEKGFGKWIFNKFAATPVLMSTVNPDIRQKAAVNLLRDYGYFNGSVSYKTFIDPKDSLKAKLQYTVNMRNPYFIDTVYYRGFSERTTRIMELGRRRSLISSGEQFNVADLDGER</sequence>
<dbReference type="EMBL" id="AJWZ01007192">
    <property type="protein sequence ID" value="EKC57601.1"/>
    <property type="molecule type" value="Genomic_DNA"/>
</dbReference>
<evidence type="ECO:0000313" key="1">
    <source>
        <dbReference type="EMBL" id="EKC57601.1"/>
    </source>
</evidence>
<name>K1TEK7_9ZZZZ</name>
<proteinExistence type="predicted"/>